<dbReference type="RefSeq" id="WP_183973422.1">
    <property type="nucleotide sequence ID" value="NZ_JACHEB010000001.1"/>
</dbReference>
<name>A0A9X0U293_9BACT</name>
<dbReference type="InterPro" id="IPR015943">
    <property type="entry name" value="WD40/YVTN_repeat-like_dom_sf"/>
</dbReference>
<dbReference type="AlphaFoldDB" id="A0A9X0U293"/>
<dbReference type="SUPFAM" id="SSF51004">
    <property type="entry name" value="C-terminal (heme d1) domain of cytochrome cd1-nitrite reductase"/>
    <property type="match status" value="1"/>
</dbReference>
<reference evidence="1 2" key="1">
    <citation type="submission" date="2020-08" db="EMBL/GenBank/DDBJ databases">
        <title>Genomic Encyclopedia of Type Strains, Phase IV (KMG-V): Genome sequencing to study the core and pangenomes of soil and plant-associated prokaryotes.</title>
        <authorList>
            <person name="Whitman W."/>
        </authorList>
    </citation>
    <scope>NUCLEOTIDE SEQUENCE [LARGE SCALE GENOMIC DNA]</scope>
    <source>
        <strain evidence="1 2">X5P2</strain>
    </source>
</reference>
<dbReference type="InterPro" id="IPR011048">
    <property type="entry name" value="Haem_d1_sf"/>
</dbReference>
<comment type="caution">
    <text evidence="1">The sequence shown here is derived from an EMBL/GenBank/DDBJ whole genome shotgun (WGS) entry which is preliminary data.</text>
</comment>
<proteinExistence type="predicted"/>
<dbReference type="Gene3D" id="2.130.10.10">
    <property type="entry name" value="YVTN repeat-like/Quinoprotein amine dehydrogenase"/>
    <property type="match status" value="1"/>
</dbReference>
<dbReference type="GO" id="GO:0003677">
    <property type="term" value="F:DNA binding"/>
    <property type="evidence" value="ECO:0007669"/>
    <property type="project" value="UniProtKB-KW"/>
</dbReference>
<evidence type="ECO:0000313" key="1">
    <source>
        <dbReference type="EMBL" id="MBB5327068.1"/>
    </source>
</evidence>
<dbReference type="Proteomes" id="UP000535182">
    <property type="component" value="Unassembled WGS sequence"/>
</dbReference>
<gene>
    <name evidence="1" type="ORF">HDF14_000662</name>
</gene>
<evidence type="ECO:0000313" key="2">
    <source>
        <dbReference type="Proteomes" id="UP000535182"/>
    </source>
</evidence>
<keyword evidence="1" id="KW-0238">DNA-binding</keyword>
<sequence>MHLHIYQLLDVPASAINFDPFTRKIYAVLLSTSTTITGNSLVVIDPANGSVGSPIQVGSDPNLLSETSDGNYLYIGLSGAKSLSRFNLLNQTLDLTVPIISTSVYSSGNVAASPSPQYLAPTRALPWNSGMPQA</sequence>
<protein>
    <submittedName>
        <fullName evidence="1">DNA-binding beta-propeller fold protein YncE</fullName>
    </submittedName>
</protein>
<organism evidence="1 2">
    <name type="scientific">Tunturiibacter gelidiferens</name>
    <dbReference type="NCBI Taxonomy" id="3069689"/>
    <lineage>
        <taxon>Bacteria</taxon>
        <taxon>Pseudomonadati</taxon>
        <taxon>Acidobacteriota</taxon>
        <taxon>Terriglobia</taxon>
        <taxon>Terriglobales</taxon>
        <taxon>Acidobacteriaceae</taxon>
        <taxon>Tunturiibacter</taxon>
    </lineage>
</organism>
<accession>A0A9X0U293</accession>
<dbReference type="EMBL" id="JACHEB010000001">
    <property type="protein sequence ID" value="MBB5327068.1"/>
    <property type="molecule type" value="Genomic_DNA"/>
</dbReference>
<keyword evidence="2" id="KW-1185">Reference proteome</keyword>